<reference evidence="1 2" key="1">
    <citation type="submission" date="2019-08" db="EMBL/GenBank/DDBJ databases">
        <authorList>
            <person name="Peeters C."/>
        </authorList>
    </citation>
    <scope>NUCLEOTIDE SEQUENCE [LARGE SCALE GENOMIC DNA]</scope>
    <source>
        <strain evidence="1 2">LMG 31117</strain>
    </source>
</reference>
<sequence>MTVQQGPTIVNPILLHSADELRAELSRVNGELIAHSTQLSTIHGKYQLMALFTNHVYRQHLRGDFRGVAALLQRQLEVIPEVREVLEEANDFSDYCHIEHWEKSARSATVGEPMPEYKSGFEDPWQLGGVAVLQLKLDDAHRAGIEQALRYERLEASLKTLGNGVWPFVTAHLEGDQAGVLEAVATFVETYVRSSPRH</sequence>
<dbReference type="Proteomes" id="UP000383122">
    <property type="component" value="Unassembled WGS sequence"/>
</dbReference>
<evidence type="ECO:0000313" key="1">
    <source>
        <dbReference type="EMBL" id="VVE67845.1"/>
    </source>
</evidence>
<dbReference type="EMBL" id="CABPSP010000007">
    <property type="protein sequence ID" value="VVE67845.1"/>
    <property type="molecule type" value="Genomic_DNA"/>
</dbReference>
<dbReference type="AlphaFoldDB" id="A0A5E5A5M4"/>
<organism evidence="1 2">
    <name type="scientific">Pandoraea anapnoica</name>
    <dbReference type="NCBI Taxonomy" id="2508301"/>
    <lineage>
        <taxon>Bacteria</taxon>
        <taxon>Pseudomonadati</taxon>
        <taxon>Pseudomonadota</taxon>
        <taxon>Betaproteobacteria</taxon>
        <taxon>Burkholderiales</taxon>
        <taxon>Burkholderiaceae</taxon>
        <taxon>Pandoraea</taxon>
    </lineage>
</organism>
<gene>
    <name evidence="1" type="ORF">PAN31117_02787</name>
</gene>
<proteinExistence type="predicted"/>
<protein>
    <submittedName>
        <fullName evidence="1">Uncharacterized protein</fullName>
    </submittedName>
</protein>
<keyword evidence="2" id="KW-1185">Reference proteome</keyword>
<evidence type="ECO:0000313" key="2">
    <source>
        <dbReference type="Proteomes" id="UP000383122"/>
    </source>
</evidence>
<accession>A0A5E5A5M4</accession>
<name>A0A5E5A5M4_9BURK</name>
<dbReference type="OrthoDB" id="9134338at2"/>
<dbReference type="RefSeq" id="WP_150738683.1">
    <property type="nucleotide sequence ID" value="NZ_CABPSP010000007.1"/>
</dbReference>